<evidence type="ECO:0008006" key="4">
    <source>
        <dbReference type="Google" id="ProtNLM"/>
    </source>
</evidence>
<dbReference type="PROSITE" id="PS51257">
    <property type="entry name" value="PROKAR_LIPOPROTEIN"/>
    <property type="match status" value="1"/>
</dbReference>
<protein>
    <recommendedName>
        <fullName evidence="4">Secreted protein</fullName>
    </recommendedName>
</protein>
<keyword evidence="3" id="KW-1185">Reference proteome</keyword>
<dbReference type="EMBL" id="JAGIOC010000001">
    <property type="protein sequence ID" value="MBP2407527.1"/>
    <property type="molecule type" value="Genomic_DNA"/>
</dbReference>
<evidence type="ECO:0000256" key="1">
    <source>
        <dbReference type="SAM" id="MobiDB-lite"/>
    </source>
</evidence>
<organism evidence="2 3">
    <name type="scientific">Brachybacterium fresconis</name>
    <dbReference type="NCBI Taxonomy" id="173363"/>
    <lineage>
        <taxon>Bacteria</taxon>
        <taxon>Bacillati</taxon>
        <taxon>Actinomycetota</taxon>
        <taxon>Actinomycetes</taxon>
        <taxon>Micrococcales</taxon>
        <taxon>Dermabacteraceae</taxon>
        <taxon>Brachybacterium</taxon>
    </lineage>
</organism>
<dbReference type="Proteomes" id="UP000698222">
    <property type="component" value="Unassembled WGS sequence"/>
</dbReference>
<feature type="compositionally biased region" description="Acidic residues" evidence="1">
    <location>
        <begin position="41"/>
        <end position="117"/>
    </location>
</feature>
<sequence>MREEQDMTTIMRRTVRGAATGLGALAIVAGASSCGSLLGGGDEDGSQDPAGEEQPAEEGGDGAAAEGDDAAADEGDAAADEGDDAASDEGDDTAAEDDEDDAGTDGGDDVATDEGGDDPATGGEVAEEELGAAKQRVLTFFEALGEQDAEAACSVMLDPSTGEPASGEGLTDCVDELESSGQMEQFTPEVVDVITEDMLEAEGNDDGTITISAAGTEVSMEKADDGKWYIAG</sequence>
<proteinExistence type="predicted"/>
<comment type="caution">
    <text evidence="2">The sequence shown here is derived from an EMBL/GenBank/DDBJ whole genome shotgun (WGS) entry which is preliminary data.</text>
</comment>
<evidence type="ECO:0000313" key="2">
    <source>
        <dbReference type="EMBL" id="MBP2407527.1"/>
    </source>
</evidence>
<evidence type="ECO:0000313" key="3">
    <source>
        <dbReference type="Proteomes" id="UP000698222"/>
    </source>
</evidence>
<name>A0ABS4YFF4_9MICO</name>
<accession>A0ABS4YFF4</accession>
<gene>
    <name evidence="2" type="ORF">JOF44_000430</name>
</gene>
<feature type="region of interest" description="Disordered" evidence="1">
    <location>
        <begin position="33"/>
        <end position="130"/>
    </location>
</feature>
<reference evidence="2 3" key="1">
    <citation type="submission" date="2021-03" db="EMBL/GenBank/DDBJ databases">
        <title>Sequencing the genomes of 1000 actinobacteria strains.</title>
        <authorList>
            <person name="Klenk H.-P."/>
        </authorList>
    </citation>
    <scope>NUCLEOTIDE SEQUENCE [LARGE SCALE GENOMIC DNA]</scope>
    <source>
        <strain evidence="2 3">DSM 14564</strain>
    </source>
</reference>